<dbReference type="PROSITE" id="PS51721">
    <property type="entry name" value="G_CP"/>
    <property type="match status" value="1"/>
</dbReference>
<dbReference type="Pfam" id="PF01926">
    <property type="entry name" value="MMR_HSR1"/>
    <property type="match status" value="1"/>
</dbReference>
<dbReference type="GO" id="GO:0032543">
    <property type="term" value="P:mitochondrial translation"/>
    <property type="evidence" value="ECO:0007669"/>
    <property type="project" value="TreeGrafter"/>
</dbReference>
<dbReference type="InterPro" id="IPR006073">
    <property type="entry name" value="GTP-bd"/>
</dbReference>
<gene>
    <name evidence="4" type="ORF">F1559_000258</name>
</gene>
<protein>
    <recommendedName>
        <fullName evidence="3">CP-type G domain-containing protein</fullName>
    </recommendedName>
</protein>
<dbReference type="OrthoDB" id="269151at2759"/>
<evidence type="ECO:0000313" key="4">
    <source>
        <dbReference type="EMBL" id="KAF6005089.1"/>
    </source>
</evidence>
<sequence>MGGDTISRSPTEECVSWWQRTKFRNRGTHQMAYRGFSNGRVVLCFQQTWCWVPFSSQTLLASRCSRAWPVQYSCGPTPRSRTLQLPLHLWAQRSAPGPRADGAGLPPAVANWFPGHIAKAMRELRDRLSLIDVVVEVVDARIPYTTYPLFIHELIGNKSRVLALNRIDMVPSVAGRTWLRALRRGALDTGCSVTAPEGTCVWSCVATDGKIGTGIPQLRRACIAAGKTVNERRAQRGLLPRPVRVVVIGFPNVGKSALINRLCGRRAAVSAARPGVTRQLQWVRLTQDLELLDTPGIIPPKLEDQEASSRLAMCDDIGETAYDVERIASMLVDSLLALEGSRWIEHSTVAIEEQHSARAILEKRYGCSGFSNGEEFLHLAAEKCTQKNVEKMSRRLLTDFRQLSLGRICLEPLVDRIESNTDSTALRH</sequence>
<evidence type="ECO:0000256" key="2">
    <source>
        <dbReference type="ARBA" id="ARBA00023134"/>
    </source>
</evidence>
<keyword evidence="2" id="KW-0342">GTP-binding</keyword>
<dbReference type="Gene3D" id="3.40.50.300">
    <property type="entry name" value="P-loop containing nucleotide triphosphate hydrolases"/>
    <property type="match status" value="1"/>
</dbReference>
<dbReference type="PANTHER" id="PTHR45782">
    <property type="entry name" value="MITOCHONDRIAL RIBOSOME-ASSOCIATED GTPASE 1"/>
    <property type="match status" value="1"/>
</dbReference>
<dbReference type="EMBL" id="VWRR01000001">
    <property type="protein sequence ID" value="KAF6005089.1"/>
    <property type="molecule type" value="Genomic_DNA"/>
</dbReference>
<reference evidence="4 5" key="1">
    <citation type="journal article" date="2020" name="J. Phycol.">
        <title>Comparative genome analysis reveals Cyanidiococcus gen. nov., a new extremophilic red algal genus sister to Cyanidioschyzon (Cyanidioschyzonaceae, Rhodophyta).</title>
        <authorList>
            <person name="Liu S.-L."/>
            <person name="Chiang Y.-R."/>
            <person name="Yoon H.S."/>
            <person name="Fu H.-Y."/>
        </authorList>
    </citation>
    <scope>NUCLEOTIDE SEQUENCE [LARGE SCALE GENOMIC DNA]</scope>
    <source>
        <strain evidence="4 5">THAL066</strain>
    </source>
</reference>
<keyword evidence="5" id="KW-1185">Reference proteome</keyword>
<dbReference type="AlphaFoldDB" id="A0A7J7IQU1"/>
<proteinExistence type="predicted"/>
<dbReference type="NCBIfam" id="TIGR03596">
    <property type="entry name" value="GTPase_YlqF"/>
    <property type="match status" value="1"/>
</dbReference>
<dbReference type="GO" id="GO:0003924">
    <property type="term" value="F:GTPase activity"/>
    <property type="evidence" value="ECO:0007669"/>
    <property type="project" value="TreeGrafter"/>
</dbReference>
<name>A0A7J7IQU1_9RHOD</name>
<dbReference type="SUPFAM" id="SSF52540">
    <property type="entry name" value="P-loop containing nucleoside triphosphate hydrolases"/>
    <property type="match status" value="1"/>
</dbReference>
<evidence type="ECO:0000313" key="5">
    <source>
        <dbReference type="Proteomes" id="UP000530660"/>
    </source>
</evidence>
<organism evidence="4 5">
    <name type="scientific">Cyanidiococcus yangmingshanensis</name>
    <dbReference type="NCBI Taxonomy" id="2690220"/>
    <lineage>
        <taxon>Eukaryota</taxon>
        <taxon>Rhodophyta</taxon>
        <taxon>Bangiophyceae</taxon>
        <taxon>Cyanidiales</taxon>
        <taxon>Cyanidiaceae</taxon>
        <taxon>Cyanidiococcus</taxon>
    </lineage>
</organism>
<comment type="caution">
    <text evidence="4">The sequence shown here is derived from an EMBL/GenBank/DDBJ whole genome shotgun (WGS) entry which is preliminary data.</text>
</comment>
<dbReference type="GO" id="GO:0005525">
    <property type="term" value="F:GTP binding"/>
    <property type="evidence" value="ECO:0007669"/>
    <property type="project" value="UniProtKB-KW"/>
</dbReference>
<dbReference type="InterPro" id="IPR023179">
    <property type="entry name" value="GTP-bd_ortho_bundle_sf"/>
</dbReference>
<evidence type="ECO:0000259" key="3">
    <source>
        <dbReference type="PROSITE" id="PS51721"/>
    </source>
</evidence>
<dbReference type="CDD" id="cd01856">
    <property type="entry name" value="YlqF"/>
    <property type="match status" value="1"/>
</dbReference>
<dbReference type="Proteomes" id="UP000530660">
    <property type="component" value="Unassembled WGS sequence"/>
</dbReference>
<accession>A0A7J7IQU1</accession>
<dbReference type="InterPro" id="IPR027417">
    <property type="entry name" value="P-loop_NTPase"/>
</dbReference>
<evidence type="ECO:0000256" key="1">
    <source>
        <dbReference type="ARBA" id="ARBA00022741"/>
    </source>
</evidence>
<dbReference type="PRINTS" id="PR00326">
    <property type="entry name" value="GTP1OBG"/>
</dbReference>
<dbReference type="InterPro" id="IPR030378">
    <property type="entry name" value="G_CP_dom"/>
</dbReference>
<keyword evidence="1" id="KW-0547">Nucleotide-binding</keyword>
<feature type="domain" description="CP-type G" evidence="3">
    <location>
        <begin position="121"/>
        <end position="300"/>
    </location>
</feature>
<dbReference type="Gene3D" id="1.10.1580.10">
    <property type="match status" value="1"/>
</dbReference>
<dbReference type="GO" id="GO:0005739">
    <property type="term" value="C:mitochondrion"/>
    <property type="evidence" value="ECO:0007669"/>
    <property type="project" value="TreeGrafter"/>
</dbReference>
<dbReference type="PANTHER" id="PTHR45782:SF5">
    <property type="entry name" value="DAR GTPASE 3, CHLOROPLASTIC"/>
    <property type="match status" value="1"/>
</dbReference>
<dbReference type="InterPro" id="IPR019991">
    <property type="entry name" value="GTP-bd_ribosome_bgen"/>
</dbReference>